<comment type="catalytic activity">
    <reaction evidence="1 15">
        <text>1-(5-phospho-beta-D-ribosyl)-5'-AMP + H2O = 1-(5-phospho-beta-D-ribosyl)-5-[(5-phospho-beta-D-ribosylamino)methylideneamino]imidazole-4-carboxamide</text>
        <dbReference type="Rhea" id="RHEA:20049"/>
        <dbReference type="ChEBI" id="CHEBI:15377"/>
        <dbReference type="ChEBI" id="CHEBI:58435"/>
        <dbReference type="ChEBI" id="CHEBI:59457"/>
        <dbReference type="EC" id="3.5.4.19"/>
    </reaction>
</comment>
<dbReference type="GO" id="GO:0004636">
    <property type="term" value="F:phosphoribosyl-ATP diphosphatase activity"/>
    <property type="evidence" value="ECO:0007669"/>
    <property type="project" value="UniProtKB-EC"/>
</dbReference>
<keyword evidence="12 15" id="KW-0067">ATP-binding</keyword>
<evidence type="ECO:0000256" key="9">
    <source>
        <dbReference type="ARBA" id="ARBA00022605"/>
    </source>
</evidence>
<dbReference type="PANTHER" id="PTHR42945:SF9">
    <property type="entry name" value="HISTIDINE BIOSYNTHESIS BIFUNCTIONAL PROTEIN HISIE"/>
    <property type="match status" value="1"/>
</dbReference>
<evidence type="ECO:0000256" key="3">
    <source>
        <dbReference type="ARBA" id="ARBA00004496"/>
    </source>
</evidence>
<organism evidence="17 18">
    <name type="scientific">Aciduricibacillus chroicocephali</name>
    <dbReference type="NCBI Taxonomy" id="3054939"/>
    <lineage>
        <taxon>Bacteria</taxon>
        <taxon>Bacillati</taxon>
        <taxon>Bacillota</taxon>
        <taxon>Bacilli</taxon>
        <taxon>Bacillales</taxon>
        <taxon>Bacillaceae</taxon>
        <taxon>Aciduricibacillus</taxon>
    </lineage>
</organism>
<dbReference type="NCBIfam" id="NF000768">
    <property type="entry name" value="PRK00051.1"/>
    <property type="match status" value="1"/>
</dbReference>
<keyword evidence="8 15" id="KW-0963">Cytoplasm</keyword>
<dbReference type="RefSeq" id="WP_348028817.1">
    <property type="nucleotide sequence ID" value="NZ_CP129113.1"/>
</dbReference>
<evidence type="ECO:0000259" key="16">
    <source>
        <dbReference type="Pfam" id="PF01502"/>
    </source>
</evidence>
<feature type="region of interest" description="Phosphoribosyl-ATP pyrophosphohydrolase" evidence="15">
    <location>
        <begin position="117"/>
        <end position="213"/>
    </location>
</feature>
<dbReference type="Proteomes" id="UP001180087">
    <property type="component" value="Chromosome"/>
</dbReference>
<comment type="pathway">
    <text evidence="4 15">Amino-acid biosynthesis; L-histidine biosynthesis; L-histidine from 5-phospho-alpha-D-ribose 1-diphosphate: step 3/9.</text>
</comment>
<dbReference type="Gene3D" id="3.10.20.810">
    <property type="entry name" value="Phosphoribosyl-AMP cyclohydrolase"/>
    <property type="match status" value="1"/>
</dbReference>
<evidence type="ECO:0000256" key="8">
    <source>
        <dbReference type="ARBA" id="ARBA00022490"/>
    </source>
</evidence>
<feature type="domain" description="Phosphoribosyl-AMP cyclohydrolase" evidence="16">
    <location>
        <begin position="30"/>
        <end position="103"/>
    </location>
</feature>
<evidence type="ECO:0000256" key="6">
    <source>
        <dbReference type="ARBA" id="ARBA00007731"/>
    </source>
</evidence>
<dbReference type="InterPro" id="IPR021130">
    <property type="entry name" value="PRib-ATP_PPHydrolase-like"/>
</dbReference>
<evidence type="ECO:0000256" key="1">
    <source>
        <dbReference type="ARBA" id="ARBA00000024"/>
    </source>
</evidence>
<dbReference type="Pfam" id="PF01502">
    <property type="entry name" value="PRA-CH"/>
    <property type="match status" value="1"/>
</dbReference>
<protein>
    <recommendedName>
        <fullName evidence="15">Histidine biosynthesis bifunctional protein HisIE</fullName>
    </recommendedName>
    <domain>
        <recommendedName>
            <fullName evidence="15">Phosphoribosyl-AMP cyclohydrolase</fullName>
            <shortName evidence="15">PRA-CH</shortName>
            <ecNumber evidence="15">3.5.4.19</ecNumber>
        </recommendedName>
    </domain>
    <domain>
        <recommendedName>
            <fullName evidence="15">Phosphoribosyl-ATP pyrophosphatase</fullName>
            <shortName evidence="15">PRA-PH</shortName>
            <ecNumber evidence="15">3.6.1.31</ecNumber>
        </recommendedName>
    </domain>
</protein>
<evidence type="ECO:0000256" key="13">
    <source>
        <dbReference type="ARBA" id="ARBA00023102"/>
    </source>
</evidence>
<keyword evidence="18" id="KW-1185">Reference proteome</keyword>
<dbReference type="EC" id="3.5.4.19" evidence="15"/>
<dbReference type="CDD" id="cd11534">
    <property type="entry name" value="NTP-PPase_HisIE_like"/>
    <property type="match status" value="1"/>
</dbReference>
<keyword evidence="11 15" id="KW-0378">Hydrolase</keyword>
<dbReference type="Pfam" id="PF01503">
    <property type="entry name" value="PRA-PH"/>
    <property type="match status" value="1"/>
</dbReference>
<evidence type="ECO:0000313" key="18">
    <source>
        <dbReference type="Proteomes" id="UP001180087"/>
    </source>
</evidence>
<evidence type="ECO:0000256" key="7">
    <source>
        <dbReference type="ARBA" id="ARBA00008299"/>
    </source>
</evidence>
<dbReference type="InterPro" id="IPR008179">
    <property type="entry name" value="HisE"/>
</dbReference>
<keyword evidence="9 15" id="KW-0028">Amino-acid biosynthesis</keyword>
<gene>
    <name evidence="15 17" type="primary">hisIE</name>
    <name evidence="15" type="synonym">hisI</name>
    <name evidence="17" type="ORF">QR721_02370</name>
</gene>
<dbReference type="HAMAP" id="MF_01019">
    <property type="entry name" value="HisIE"/>
    <property type="match status" value="1"/>
</dbReference>
<keyword evidence="13 15" id="KW-0368">Histidine biosynthesis</keyword>
<dbReference type="InterPro" id="IPR038019">
    <property type="entry name" value="PRib_AMP_CycHydrolase_sf"/>
</dbReference>
<dbReference type="EMBL" id="CP129113">
    <property type="protein sequence ID" value="WLV25106.1"/>
    <property type="molecule type" value="Genomic_DNA"/>
</dbReference>
<comment type="subcellular location">
    <subcellularLocation>
        <location evidence="3 15">Cytoplasm</location>
    </subcellularLocation>
</comment>
<comment type="similarity">
    <text evidence="6 15">In the C-terminal section; belongs to the PRA-PH family.</text>
</comment>
<comment type="catalytic activity">
    <reaction evidence="2 15">
        <text>1-(5-phospho-beta-D-ribosyl)-ATP + H2O = 1-(5-phospho-beta-D-ribosyl)-5'-AMP + diphosphate + H(+)</text>
        <dbReference type="Rhea" id="RHEA:22828"/>
        <dbReference type="ChEBI" id="CHEBI:15377"/>
        <dbReference type="ChEBI" id="CHEBI:15378"/>
        <dbReference type="ChEBI" id="CHEBI:33019"/>
        <dbReference type="ChEBI" id="CHEBI:59457"/>
        <dbReference type="ChEBI" id="CHEBI:73183"/>
        <dbReference type="EC" id="3.6.1.31"/>
    </reaction>
</comment>
<feature type="region of interest" description="Phosphoribosyl-AMP cyclohydrolase" evidence="15">
    <location>
        <begin position="1"/>
        <end position="116"/>
    </location>
</feature>
<comment type="pathway">
    <text evidence="5 15">Amino-acid biosynthesis; L-histidine biosynthesis; L-histidine from 5-phospho-alpha-D-ribose 1-diphosphate: step 2/9.</text>
</comment>
<dbReference type="SUPFAM" id="SSF101386">
    <property type="entry name" value="all-alpha NTP pyrophosphatases"/>
    <property type="match status" value="1"/>
</dbReference>
<keyword evidence="14 15" id="KW-0511">Multifunctional enzyme</keyword>
<dbReference type="Gene3D" id="1.10.287.1080">
    <property type="entry name" value="MazG-like"/>
    <property type="match status" value="1"/>
</dbReference>
<evidence type="ECO:0000256" key="4">
    <source>
        <dbReference type="ARBA" id="ARBA00005169"/>
    </source>
</evidence>
<keyword evidence="10 15" id="KW-0547">Nucleotide-binding</keyword>
<dbReference type="NCBIfam" id="NF002747">
    <property type="entry name" value="PRK02759.1"/>
    <property type="match status" value="1"/>
</dbReference>
<evidence type="ECO:0000313" key="17">
    <source>
        <dbReference type="EMBL" id="WLV25106.1"/>
    </source>
</evidence>
<dbReference type="InterPro" id="IPR002496">
    <property type="entry name" value="PRib_AMP_CycHydrolase_dom"/>
</dbReference>
<evidence type="ECO:0000256" key="2">
    <source>
        <dbReference type="ARBA" id="ARBA00001460"/>
    </source>
</evidence>
<dbReference type="SUPFAM" id="SSF141734">
    <property type="entry name" value="HisI-like"/>
    <property type="match status" value="1"/>
</dbReference>
<dbReference type="EC" id="3.6.1.31" evidence="15"/>
<evidence type="ECO:0000256" key="11">
    <source>
        <dbReference type="ARBA" id="ARBA00022801"/>
    </source>
</evidence>
<name>A0ABY9KWF4_9BACI</name>
<dbReference type="HAMAP" id="MF_01021">
    <property type="entry name" value="HisI"/>
    <property type="match status" value="1"/>
</dbReference>
<evidence type="ECO:0000256" key="12">
    <source>
        <dbReference type="ARBA" id="ARBA00022840"/>
    </source>
</evidence>
<dbReference type="InterPro" id="IPR026660">
    <property type="entry name" value="PRA-CH"/>
</dbReference>
<dbReference type="PANTHER" id="PTHR42945">
    <property type="entry name" value="HISTIDINE BIOSYNTHESIS BIFUNCTIONAL PROTEIN"/>
    <property type="match status" value="1"/>
</dbReference>
<evidence type="ECO:0000256" key="14">
    <source>
        <dbReference type="ARBA" id="ARBA00023268"/>
    </source>
</evidence>
<reference evidence="17" key="1">
    <citation type="submission" date="2023-06" db="EMBL/GenBank/DDBJ databases">
        <title>A Treasure from Seagulls: Isolation and Description of Aciduricobacillus qingdaonensis gen. nov., sp. nov., a Rare Obligately Uric Acid-utilizing Member in the Family Bacillaceae.</title>
        <authorList>
            <person name="Liu W."/>
            <person name="Wang B."/>
        </authorList>
    </citation>
    <scope>NUCLEOTIDE SEQUENCE</scope>
    <source>
        <strain evidence="17">44XB</strain>
    </source>
</reference>
<proteinExistence type="inferred from homology"/>
<dbReference type="HAMAP" id="MF_01020">
    <property type="entry name" value="HisE"/>
    <property type="match status" value="1"/>
</dbReference>
<evidence type="ECO:0000256" key="15">
    <source>
        <dbReference type="HAMAP-Rule" id="MF_01019"/>
    </source>
</evidence>
<dbReference type="GO" id="GO:0004635">
    <property type="term" value="F:phosphoribosyl-AMP cyclohydrolase activity"/>
    <property type="evidence" value="ECO:0007669"/>
    <property type="project" value="UniProtKB-EC"/>
</dbReference>
<evidence type="ECO:0000256" key="10">
    <source>
        <dbReference type="ARBA" id="ARBA00022741"/>
    </source>
</evidence>
<dbReference type="InterPro" id="IPR023019">
    <property type="entry name" value="His_synth_HisIE"/>
</dbReference>
<accession>A0ABY9KWF4</accession>
<dbReference type="NCBIfam" id="TIGR03188">
    <property type="entry name" value="histidine_hisI"/>
    <property type="match status" value="1"/>
</dbReference>
<evidence type="ECO:0000256" key="5">
    <source>
        <dbReference type="ARBA" id="ARBA00005204"/>
    </source>
</evidence>
<sequence>MTFDKSKLKYDVNGLIPTVVQDEKTGKVLMLAYMNEESLNKTIETKQTWFYSRSRQELWNKGATSGNTQQVVRISYDCDGDTLLVQVTPAGPACHTGAETCFNETIIEEKTDTRNVIHQLVANIKDRKENPVEGAYTTYLFEKGIDKILKKIGEESAEVIIGAKNNDKQEVTWEVSDLIYHTLVLMELLGVSLEDLKEELHRRHIEKQGESNE</sequence>
<comment type="similarity">
    <text evidence="7 15">In the N-terminal section; belongs to the PRA-CH family.</text>
</comment>